<organism evidence="2 3">
    <name type="scientific">Kuenenia stuttgartiensis</name>
    <dbReference type="NCBI Taxonomy" id="174633"/>
    <lineage>
        <taxon>Bacteria</taxon>
        <taxon>Pseudomonadati</taxon>
        <taxon>Planctomycetota</taxon>
        <taxon>Candidatus Brocadiia</taxon>
        <taxon>Candidatus Brocadiales</taxon>
        <taxon>Candidatus Brocadiaceae</taxon>
        <taxon>Candidatus Kuenenia</taxon>
    </lineage>
</organism>
<evidence type="ECO:0000313" key="2">
    <source>
        <dbReference type="EMBL" id="QII10292.1"/>
    </source>
</evidence>
<gene>
    <name evidence="2" type="ORF">KsCSTR_09130</name>
</gene>
<sequence>MIRNTKQISKLSPPLSPPKGENVSPLGVQGMVVTLWRWED</sequence>
<proteinExistence type="predicted"/>
<evidence type="ECO:0000256" key="1">
    <source>
        <dbReference type="SAM" id="MobiDB-lite"/>
    </source>
</evidence>
<dbReference type="EMBL" id="CP049055">
    <property type="protein sequence ID" value="QII10292.1"/>
    <property type="molecule type" value="Genomic_DNA"/>
</dbReference>
<accession>A0A6G7GLQ3</accession>
<dbReference type="Proteomes" id="UP000501926">
    <property type="component" value="Chromosome"/>
</dbReference>
<dbReference type="AlphaFoldDB" id="A0A6G7GLQ3"/>
<name>A0A6G7GLQ3_KUEST</name>
<evidence type="ECO:0000313" key="3">
    <source>
        <dbReference type="Proteomes" id="UP000501926"/>
    </source>
</evidence>
<protein>
    <submittedName>
        <fullName evidence="2">Uncharacterized protein</fullName>
    </submittedName>
</protein>
<reference evidence="2 3" key="1">
    <citation type="submission" date="2020-02" db="EMBL/GenBank/DDBJ databases">
        <title>Newly sequenced genome of strain CSTR1 showed variability in Candidatus Kuenenia stuttgartiensis genomes.</title>
        <authorList>
            <person name="Ding C."/>
            <person name="Adrian L."/>
        </authorList>
    </citation>
    <scope>NUCLEOTIDE SEQUENCE [LARGE SCALE GENOMIC DNA]</scope>
    <source>
        <strain evidence="2 3">CSTR1</strain>
    </source>
</reference>
<feature type="region of interest" description="Disordered" evidence="1">
    <location>
        <begin position="1"/>
        <end position="26"/>
    </location>
</feature>